<dbReference type="OrthoDB" id="9801538at2"/>
<organism evidence="6 7">
    <name type="scientific">Ehrlichia sennetsu (strain ATCC VR-367 / Miyayama)</name>
    <name type="common">Neorickettsia sennetsu</name>
    <dbReference type="NCBI Taxonomy" id="222891"/>
    <lineage>
        <taxon>Bacteria</taxon>
        <taxon>Pseudomonadati</taxon>
        <taxon>Pseudomonadota</taxon>
        <taxon>Alphaproteobacteria</taxon>
        <taxon>Rickettsiales</taxon>
        <taxon>Anaplasmataceae</taxon>
        <taxon>Ehrlichia</taxon>
    </lineage>
</organism>
<evidence type="ECO:0000256" key="1">
    <source>
        <dbReference type="ARBA" id="ARBA00022603"/>
    </source>
</evidence>
<dbReference type="InterPro" id="IPR010233">
    <property type="entry name" value="UbiG_MeTrfase"/>
</dbReference>
<dbReference type="EC" id="2.1.1.64" evidence="5"/>
<name>Q2GDD9_EHRS3</name>
<dbReference type="UniPathway" id="UPA00232"/>
<comment type="similarity">
    <text evidence="5">Belongs to the methyltransferase superfamily. UbiG/COQ3 family.</text>
</comment>
<comment type="pathway">
    <text evidence="5">Cofactor biosynthesis; ubiquinone biosynthesis.</text>
</comment>
<dbReference type="GO" id="GO:0010420">
    <property type="term" value="F:polyprenyldihydroxybenzoate methyltransferase activity"/>
    <property type="evidence" value="ECO:0007669"/>
    <property type="project" value="InterPro"/>
</dbReference>
<keyword evidence="1 5" id="KW-0489">Methyltransferase</keyword>
<feature type="binding site" evidence="5">
    <location>
        <position position="76"/>
    </location>
    <ligand>
        <name>S-adenosyl-L-methionine</name>
        <dbReference type="ChEBI" id="CHEBI:59789"/>
    </ligand>
</feature>
<dbReference type="KEGG" id="nse:NSE_0628"/>
<protein>
    <recommendedName>
        <fullName evidence="5">Ubiquinone biosynthesis O-methyltransferase</fullName>
    </recommendedName>
    <alternativeName>
        <fullName evidence="5">2-polyprenyl-6-hydroxyphenol methylase</fullName>
        <ecNumber evidence="5">2.1.1.222</ecNumber>
    </alternativeName>
    <alternativeName>
        <fullName evidence="5">3-demethylubiquinone 3-O-methyltransferase</fullName>
        <ecNumber evidence="5">2.1.1.64</ecNumber>
    </alternativeName>
</protein>
<feature type="binding site" evidence="5">
    <location>
        <position position="55"/>
    </location>
    <ligand>
        <name>S-adenosyl-L-methionine</name>
        <dbReference type="ChEBI" id="CHEBI:59789"/>
    </ligand>
</feature>
<dbReference type="AlphaFoldDB" id="Q2GDD9"/>
<dbReference type="EC" id="2.1.1.222" evidence="5"/>
<accession>Q2GDD9</accession>
<dbReference type="GO" id="GO:0102208">
    <property type="term" value="F:2-polyprenyl-6-hydroxyphenol methylase activity"/>
    <property type="evidence" value="ECO:0007669"/>
    <property type="project" value="UniProtKB-EC"/>
</dbReference>
<dbReference type="EMBL" id="CP000237">
    <property type="protein sequence ID" value="ABD45984.1"/>
    <property type="molecule type" value="Genomic_DNA"/>
</dbReference>
<comment type="catalytic activity">
    <reaction evidence="5">
        <text>a 3-(all-trans-polyprenyl)benzene-1,2-diol + S-adenosyl-L-methionine = a 2-methoxy-6-(all-trans-polyprenyl)phenol + S-adenosyl-L-homocysteine + H(+)</text>
        <dbReference type="Rhea" id="RHEA:31411"/>
        <dbReference type="Rhea" id="RHEA-COMP:9550"/>
        <dbReference type="Rhea" id="RHEA-COMP:9551"/>
        <dbReference type="ChEBI" id="CHEBI:15378"/>
        <dbReference type="ChEBI" id="CHEBI:57856"/>
        <dbReference type="ChEBI" id="CHEBI:59789"/>
        <dbReference type="ChEBI" id="CHEBI:62729"/>
        <dbReference type="ChEBI" id="CHEBI:62731"/>
        <dbReference type="EC" id="2.1.1.222"/>
    </reaction>
</comment>
<comment type="function">
    <text evidence="5">O-methyltransferase that catalyzes the 2 O-methylation steps in the ubiquinone biosynthetic pathway.</text>
</comment>
<keyword evidence="7" id="KW-1185">Reference proteome</keyword>
<dbReference type="RefSeq" id="WP_011452013.1">
    <property type="nucleotide sequence ID" value="NC_007798.1"/>
</dbReference>
<gene>
    <name evidence="5 6" type="primary">ubiG</name>
    <name evidence="6" type="ordered locus">NSE_0628</name>
</gene>
<dbReference type="CDD" id="cd02440">
    <property type="entry name" value="AdoMet_MTases"/>
    <property type="match status" value="1"/>
</dbReference>
<proteinExistence type="inferred from homology"/>
<keyword evidence="2 5" id="KW-0808">Transferase</keyword>
<dbReference type="Pfam" id="PF13489">
    <property type="entry name" value="Methyltransf_23"/>
    <property type="match status" value="1"/>
</dbReference>
<evidence type="ECO:0000256" key="2">
    <source>
        <dbReference type="ARBA" id="ARBA00022679"/>
    </source>
</evidence>
<feature type="binding site" evidence="5">
    <location>
        <position position="118"/>
    </location>
    <ligand>
        <name>S-adenosyl-L-methionine</name>
        <dbReference type="ChEBI" id="CHEBI:59789"/>
    </ligand>
</feature>
<evidence type="ECO:0000256" key="3">
    <source>
        <dbReference type="ARBA" id="ARBA00022688"/>
    </source>
</evidence>
<comment type="catalytic activity">
    <reaction evidence="5">
        <text>a 3-demethylubiquinol + S-adenosyl-L-methionine = a ubiquinol + S-adenosyl-L-homocysteine + H(+)</text>
        <dbReference type="Rhea" id="RHEA:44380"/>
        <dbReference type="Rhea" id="RHEA-COMP:9566"/>
        <dbReference type="Rhea" id="RHEA-COMP:10914"/>
        <dbReference type="ChEBI" id="CHEBI:15378"/>
        <dbReference type="ChEBI" id="CHEBI:17976"/>
        <dbReference type="ChEBI" id="CHEBI:57856"/>
        <dbReference type="ChEBI" id="CHEBI:59789"/>
        <dbReference type="ChEBI" id="CHEBI:84422"/>
        <dbReference type="EC" id="2.1.1.64"/>
    </reaction>
</comment>
<dbReference type="GO" id="GO:0061542">
    <property type="term" value="F:3-demethylubiquinol 3-O-methyltransferase activity"/>
    <property type="evidence" value="ECO:0007669"/>
    <property type="project" value="UniProtKB-UniRule"/>
</dbReference>
<evidence type="ECO:0000256" key="5">
    <source>
        <dbReference type="HAMAP-Rule" id="MF_00472"/>
    </source>
</evidence>
<dbReference type="eggNOG" id="COG2227">
    <property type="taxonomic scope" value="Bacteria"/>
</dbReference>
<reference evidence="6 7" key="1">
    <citation type="journal article" date="2006" name="PLoS Genet.">
        <title>Comparative genomics of emerging human ehrlichiosis agents.</title>
        <authorList>
            <person name="Dunning Hotopp J.C."/>
            <person name="Lin M."/>
            <person name="Madupu R."/>
            <person name="Crabtree J."/>
            <person name="Angiuoli S.V."/>
            <person name="Eisen J.A."/>
            <person name="Seshadri R."/>
            <person name="Ren Q."/>
            <person name="Wu M."/>
            <person name="Utterback T.R."/>
            <person name="Smith S."/>
            <person name="Lewis M."/>
            <person name="Khouri H."/>
            <person name="Zhang C."/>
            <person name="Niu H."/>
            <person name="Lin Q."/>
            <person name="Ohashi N."/>
            <person name="Zhi N."/>
            <person name="Nelson W."/>
            <person name="Brinkac L.M."/>
            <person name="Dodson R.J."/>
            <person name="Rosovitz M.J."/>
            <person name="Sundaram J."/>
            <person name="Daugherty S.C."/>
            <person name="Davidsen T."/>
            <person name="Durkin A.S."/>
            <person name="Gwinn M."/>
            <person name="Haft D.H."/>
            <person name="Selengut J.D."/>
            <person name="Sullivan S.A."/>
            <person name="Zafar N."/>
            <person name="Zhou L."/>
            <person name="Benahmed F."/>
            <person name="Forberger H."/>
            <person name="Halpin R."/>
            <person name="Mulligan S."/>
            <person name="Robinson J."/>
            <person name="White O."/>
            <person name="Rikihisa Y."/>
            <person name="Tettelin H."/>
        </authorList>
    </citation>
    <scope>NUCLEOTIDE SEQUENCE [LARGE SCALE GENOMIC DNA]</scope>
    <source>
        <strain evidence="7">ATCC VR-367 / Miyayama</strain>
    </source>
</reference>
<dbReference type="Proteomes" id="UP000001942">
    <property type="component" value="Chromosome"/>
</dbReference>
<evidence type="ECO:0000313" key="7">
    <source>
        <dbReference type="Proteomes" id="UP000001942"/>
    </source>
</evidence>
<dbReference type="SUPFAM" id="SSF53335">
    <property type="entry name" value="S-adenosyl-L-methionine-dependent methyltransferases"/>
    <property type="match status" value="1"/>
</dbReference>
<dbReference type="STRING" id="222891.NSE_0628"/>
<sequence>MTTVNKKEIEKFAALADEWHIANGSFEMLHKMNKVRVRYILGHEDIVAKKILDIGCGGGILSENLASLGGIVTAIDPCSKSIRVAEDHGRGEVKYFATSLEDYVKQNNNDKFDVICIMEVIEHIDNLKEFMHLCAEILLPGGKIFFSTLNKTVKSFLLGILTAEYILRLVPKHTHSWKKFLCPSVLNKFFECSGLEIRGIKGLTYSILSDSWRLGSDVSMNYVGLAMHKK</sequence>
<dbReference type="HOGENOM" id="CLU_042432_0_0_5"/>
<keyword evidence="3 5" id="KW-0831">Ubiquinone biosynthesis</keyword>
<dbReference type="PANTHER" id="PTHR43464:SF19">
    <property type="entry name" value="UBIQUINONE BIOSYNTHESIS O-METHYLTRANSFERASE, MITOCHONDRIAL"/>
    <property type="match status" value="1"/>
</dbReference>
<dbReference type="GO" id="GO:0032259">
    <property type="term" value="P:methylation"/>
    <property type="evidence" value="ECO:0007669"/>
    <property type="project" value="UniProtKB-KW"/>
</dbReference>
<dbReference type="HAMAP" id="MF_00472">
    <property type="entry name" value="UbiG"/>
    <property type="match status" value="1"/>
</dbReference>
<evidence type="ECO:0000256" key="4">
    <source>
        <dbReference type="ARBA" id="ARBA00022691"/>
    </source>
</evidence>
<dbReference type="NCBIfam" id="TIGR01983">
    <property type="entry name" value="UbiG"/>
    <property type="match status" value="1"/>
</dbReference>
<evidence type="ECO:0000313" key="6">
    <source>
        <dbReference type="EMBL" id="ABD45984.1"/>
    </source>
</evidence>
<dbReference type="PANTHER" id="PTHR43464">
    <property type="entry name" value="METHYLTRANSFERASE"/>
    <property type="match status" value="1"/>
</dbReference>
<dbReference type="InterPro" id="IPR029063">
    <property type="entry name" value="SAM-dependent_MTases_sf"/>
</dbReference>
<dbReference type="Gene3D" id="3.40.50.150">
    <property type="entry name" value="Vaccinia Virus protein VP39"/>
    <property type="match status" value="1"/>
</dbReference>
<keyword evidence="4 5" id="KW-0949">S-adenosyl-L-methionine</keyword>
<feature type="binding site" evidence="5">
    <location>
        <position position="36"/>
    </location>
    <ligand>
        <name>S-adenosyl-L-methionine</name>
        <dbReference type="ChEBI" id="CHEBI:59789"/>
    </ligand>
</feature>